<keyword evidence="2" id="KW-0812">Transmembrane</keyword>
<gene>
    <name evidence="3" type="ordered locus">Spith_1771</name>
</gene>
<keyword evidence="2" id="KW-1133">Transmembrane helix</keyword>
<proteinExistence type="predicted"/>
<dbReference type="KEGG" id="stq:Spith_1771"/>
<reference evidence="3 4" key="1">
    <citation type="submission" date="2011-06" db="EMBL/GenBank/DDBJ databases">
        <title>The complete genome of Spirochaeta thermophila DSM 6578.</title>
        <authorList>
            <consortium name="US DOE Joint Genome Institute (JGI-PGF)"/>
            <person name="Lucas S."/>
            <person name="Lapidus A."/>
            <person name="Bruce D."/>
            <person name="Goodwin L."/>
            <person name="Pitluck S."/>
            <person name="Peters L."/>
            <person name="Kyrpides N."/>
            <person name="Mavromatis K."/>
            <person name="Ivanova N."/>
            <person name="Mikailova N."/>
            <person name="Pagani I."/>
            <person name="Chertkov O."/>
            <person name="Detter J.C."/>
            <person name="Tapia R."/>
            <person name="Han C."/>
            <person name="Land M."/>
            <person name="Hauser L."/>
            <person name="Markowitz V."/>
            <person name="Cheng J.-F."/>
            <person name="Hugenholtz P."/>
            <person name="Woyke T."/>
            <person name="Wu D."/>
            <person name="Spring S."/>
            <person name="Merkhoffer B."/>
            <person name="Schneider S."/>
            <person name="Klenk H.-P."/>
            <person name="Eisen J.A."/>
        </authorList>
    </citation>
    <scope>NUCLEOTIDE SEQUENCE [LARGE SCALE GENOMIC DNA]</scope>
    <source>
        <strain evidence="4">ATCC 700085 / DSM 6578 / Z-1203</strain>
    </source>
</reference>
<dbReference type="HOGENOM" id="CLU_2669229_0_0_12"/>
<name>G0GCG4_WINT7</name>
<organism evidence="3 4">
    <name type="scientific">Winmispira thermophila (strain ATCC 700085 / DSM 6578 / Z-1203)</name>
    <name type="common">Spirochaeta thermophila</name>
    <dbReference type="NCBI Taxonomy" id="869211"/>
    <lineage>
        <taxon>Bacteria</taxon>
        <taxon>Pseudomonadati</taxon>
        <taxon>Spirochaetota</taxon>
        <taxon>Spirochaetia</taxon>
        <taxon>Winmispirales</taxon>
        <taxon>Winmispiraceae</taxon>
        <taxon>Winmispira</taxon>
    </lineage>
</organism>
<dbReference type="STRING" id="869211.Spith_1771"/>
<dbReference type="AlphaFoldDB" id="G0GCG4"/>
<protein>
    <submittedName>
        <fullName evidence="3">Uncharacterized protein</fullName>
    </submittedName>
</protein>
<keyword evidence="2" id="KW-0472">Membrane</keyword>
<sequence>MVQEFLLYLRVFTRWEVLLMTAVFFVGFLIILYLAAVNRHSKVIRGKLPEFEEKPAPTPGKVTPDQEDITQNAPE</sequence>
<evidence type="ECO:0000313" key="3">
    <source>
        <dbReference type="EMBL" id="AEJ62030.1"/>
    </source>
</evidence>
<keyword evidence="4" id="KW-1185">Reference proteome</keyword>
<dbReference type="RefSeq" id="WP_014625359.1">
    <property type="nucleotide sequence ID" value="NC_017583.1"/>
</dbReference>
<dbReference type="EMBL" id="CP002903">
    <property type="protein sequence ID" value="AEJ62030.1"/>
    <property type="molecule type" value="Genomic_DNA"/>
</dbReference>
<accession>G0GCG4</accession>
<feature type="transmembrane region" description="Helical" evidence="2">
    <location>
        <begin position="17"/>
        <end position="37"/>
    </location>
</feature>
<evidence type="ECO:0000313" key="4">
    <source>
        <dbReference type="Proteomes" id="UP000007254"/>
    </source>
</evidence>
<feature type="region of interest" description="Disordered" evidence="1">
    <location>
        <begin position="51"/>
        <end position="75"/>
    </location>
</feature>
<dbReference type="Proteomes" id="UP000007254">
    <property type="component" value="Chromosome"/>
</dbReference>
<evidence type="ECO:0000256" key="2">
    <source>
        <dbReference type="SAM" id="Phobius"/>
    </source>
</evidence>
<evidence type="ECO:0000256" key="1">
    <source>
        <dbReference type="SAM" id="MobiDB-lite"/>
    </source>
</evidence>